<evidence type="ECO:0000259" key="1">
    <source>
        <dbReference type="PROSITE" id="PS50206"/>
    </source>
</evidence>
<comment type="caution">
    <text evidence="2">The sequence shown here is derived from an EMBL/GenBank/DDBJ whole genome shotgun (WGS) entry which is preliminary data.</text>
</comment>
<name>A0ABP0PHC8_9DINO</name>
<proteinExistence type="predicted"/>
<dbReference type="EMBL" id="CAXAMM010035336">
    <property type="protein sequence ID" value="CAK9074120.1"/>
    <property type="molecule type" value="Genomic_DNA"/>
</dbReference>
<feature type="non-terminal residue" evidence="2">
    <location>
        <position position="178"/>
    </location>
</feature>
<sequence length="178" mass="18900">VSEAGTAVPSSGLPSLRVLLLDVRPRSAFDAEHLPHAVHFHPPCLARLAQATNGSRRSAERLAQALKQAMVEVGDLVLRKDSTPTMAAEDDGLGAEVFQSLQLAASEAWGEGWLSESERAHLAILGGEEDWDSAQLCRPGAVAALFELLAEQLSMPRVSVVLGGAAVLHREAEKRGVP</sequence>
<gene>
    <name evidence="2" type="ORF">SCF082_LOCUS36141</name>
</gene>
<protein>
    <submittedName>
        <fullName evidence="2">TBC1 domain family member 23</fullName>
    </submittedName>
</protein>
<evidence type="ECO:0000313" key="3">
    <source>
        <dbReference type="Proteomes" id="UP001642464"/>
    </source>
</evidence>
<feature type="non-terminal residue" evidence="2">
    <location>
        <position position="1"/>
    </location>
</feature>
<feature type="domain" description="Rhodanese" evidence="1">
    <location>
        <begin position="17"/>
        <end position="69"/>
    </location>
</feature>
<organism evidence="2 3">
    <name type="scientific">Durusdinium trenchii</name>
    <dbReference type="NCBI Taxonomy" id="1381693"/>
    <lineage>
        <taxon>Eukaryota</taxon>
        <taxon>Sar</taxon>
        <taxon>Alveolata</taxon>
        <taxon>Dinophyceae</taxon>
        <taxon>Suessiales</taxon>
        <taxon>Symbiodiniaceae</taxon>
        <taxon>Durusdinium</taxon>
    </lineage>
</organism>
<evidence type="ECO:0000313" key="2">
    <source>
        <dbReference type="EMBL" id="CAK9074120.1"/>
    </source>
</evidence>
<accession>A0ABP0PHC8</accession>
<dbReference type="InterPro" id="IPR001763">
    <property type="entry name" value="Rhodanese-like_dom"/>
</dbReference>
<dbReference type="PROSITE" id="PS50206">
    <property type="entry name" value="RHODANESE_3"/>
    <property type="match status" value="1"/>
</dbReference>
<dbReference type="Gene3D" id="3.40.250.10">
    <property type="entry name" value="Rhodanese-like domain"/>
    <property type="match status" value="1"/>
</dbReference>
<dbReference type="Proteomes" id="UP001642464">
    <property type="component" value="Unassembled WGS sequence"/>
</dbReference>
<keyword evidence="3" id="KW-1185">Reference proteome</keyword>
<reference evidence="2 3" key="1">
    <citation type="submission" date="2024-02" db="EMBL/GenBank/DDBJ databases">
        <authorList>
            <person name="Chen Y."/>
            <person name="Shah S."/>
            <person name="Dougan E. K."/>
            <person name="Thang M."/>
            <person name="Chan C."/>
        </authorList>
    </citation>
    <scope>NUCLEOTIDE SEQUENCE [LARGE SCALE GENOMIC DNA]</scope>
</reference>
<dbReference type="SUPFAM" id="SSF52821">
    <property type="entry name" value="Rhodanese/Cell cycle control phosphatase"/>
    <property type="match status" value="2"/>
</dbReference>
<dbReference type="InterPro" id="IPR036873">
    <property type="entry name" value="Rhodanese-like_dom_sf"/>
</dbReference>